<dbReference type="Proteomes" id="UP000094043">
    <property type="component" value="Chromosome 2"/>
</dbReference>
<comment type="similarity">
    <text evidence="1">Belongs to the class I-like SAM-binding methyltransferase superfamily. RNA methyltransferase RlmE family.</text>
</comment>
<evidence type="ECO:0000256" key="5">
    <source>
        <dbReference type="ARBA" id="ARBA00022691"/>
    </source>
</evidence>
<keyword evidence="4" id="KW-0808">Transferase</keyword>
<dbReference type="EMBL" id="CP143785">
    <property type="protein sequence ID" value="WVN86603.1"/>
    <property type="molecule type" value="Genomic_DNA"/>
</dbReference>
<dbReference type="AlphaFoldDB" id="A0A1E3IGT2"/>
<dbReference type="GO" id="GO:0008650">
    <property type="term" value="F:rRNA (uridine-2'-O-)-methyltransferase activity"/>
    <property type="evidence" value="ECO:0007669"/>
    <property type="project" value="TreeGrafter"/>
</dbReference>
<keyword evidence="2" id="KW-0698">rRNA processing</keyword>
<dbReference type="InterPro" id="IPR002877">
    <property type="entry name" value="RNA_MeTrfase_FtsJ_dom"/>
</dbReference>
<reference evidence="8" key="3">
    <citation type="submission" date="2024-01" db="EMBL/GenBank/DDBJ databases">
        <authorList>
            <person name="Coelho M.A."/>
            <person name="David-Palma M."/>
            <person name="Shea T."/>
            <person name="Sun S."/>
            <person name="Cuomo C.A."/>
            <person name="Heitman J."/>
        </authorList>
    </citation>
    <scope>NUCLEOTIDE SEQUENCE</scope>
    <source>
        <strain evidence="8">CBS 7841</strain>
    </source>
</reference>
<evidence type="ECO:0000256" key="3">
    <source>
        <dbReference type="ARBA" id="ARBA00022603"/>
    </source>
</evidence>
<reference evidence="8" key="1">
    <citation type="submission" date="2016-06" db="EMBL/GenBank/DDBJ databases">
        <authorList>
            <person name="Cuomo C."/>
            <person name="Litvintseva A."/>
            <person name="Heitman J."/>
            <person name="Chen Y."/>
            <person name="Sun S."/>
            <person name="Springer D."/>
            <person name="Dromer F."/>
            <person name="Young S."/>
            <person name="Zeng Q."/>
            <person name="Chapman S."/>
            <person name="Gujja S."/>
            <person name="Saif S."/>
            <person name="Birren B."/>
        </authorList>
    </citation>
    <scope>NUCLEOTIDE SEQUENCE</scope>
    <source>
        <strain evidence="8">CBS 7841</strain>
    </source>
</reference>
<evidence type="ECO:0000256" key="2">
    <source>
        <dbReference type="ARBA" id="ARBA00022552"/>
    </source>
</evidence>
<evidence type="ECO:0000256" key="4">
    <source>
        <dbReference type="ARBA" id="ARBA00022679"/>
    </source>
</evidence>
<name>A0A1E3IGT2_9TREE</name>
<keyword evidence="9" id="KW-1185">Reference proteome</keyword>
<dbReference type="InterPro" id="IPR029063">
    <property type="entry name" value="SAM-dependent_MTases_sf"/>
</dbReference>
<dbReference type="FunFam" id="3.40.50.150:FF:000332">
    <property type="entry name" value="Ribosomal RNA large subunit methyltransferase J"/>
    <property type="match status" value="1"/>
</dbReference>
<reference evidence="8" key="2">
    <citation type="journal article" date="2022" name="Elife">
        <title>Obligate sexual reproduction of a homothallic fungus closely related to the Cryptococcus pathogenic species complex.</title>
        <authorList>
            <person name="Passer A.R."/>
            <person name="Clancey S.A."/>
            <person name="Shea T."/>
            <person name="David-Palma M."/>
            <person name="Averette A.F."/>
            <person name="Boekhout T."/>
            <person name="Porcel B.M."/>
            <person name="Nowrousian M."/>
            <person name="Cuomo C.A."/>
            <person name="Sun S."/>
            <person name="Heitman J."/>
            <person name="Coelho M.A."/>
        </authorList>
    </citation>
    <scope>NUCLEOTIDE SEQUENCE</scope>
    <source>
        <strain evidence="8">CBS 7841</strain>
    </source>
</reference>
<evidence type="ECO:0000256" key="7">
    <source>
        <dbReference type="SAM" id="MobiDB-lite"/>
    </source>
</evidence>
<organism evidence="8 9">
    <name type="scientific">Cryptococcus depauperatus CBS 7841</name>
    <dbReference type="NCBI Taxonomy" id="1295531"/>
    <lineage>
        <taxon>Eukaryota</taxon>
        <taxon>Fungi</taxon>
        <taxon>Dikarya</taxon>
        <taxon>Basidiomycota</taxon>
        <taxon>Agaricomycotina</taxon>
        <taxon>Tremellomycetes</taxon>
        <taxon>Tremellales</taxon>
        <taxon>Cryptococcaceae</taxon>
        <taxon>Cryptococcus</taxon>
    </lineage>
</organism>
<dbReference type="VEuPathDB" id="FungiDB:L203_03007"/>
<dbReference type="Pfam" id="PF01728">
    <property type="entry name" value="FtsJ"/>
    <property type="match status" value="1"/>
</dbReference>
<dbReference type="InterPro" id="IPR015507">
    <property type="entry name" value="rRNA-MeTfrase_E"/>
</dbReference>
<keyword evidence="3" id="KW-0489">Methyltransferase</keyword>
<dbReference type="GO" id="GO:0005739">
    <property type="term" value="C:mitochondrion"/>
    <property type="evidence" value="ECO:0007669"/>
    <property type="project" value="TreeGrafter"/>
</dbReference>
<dbReference type="RefSeq" id="XP_066067303.1">
    <property type="nucleotide sequence ID" value="XM_066211206.1"/>
</dbReference>
<proteinExistence type="inferred from homology"/>
<dbReference type="HAMAP" id="MF_01547">
    <property type="entry name" value="RNA_methyltr_E"/>
    <property type="match status" value="1"/>
</dbReference>
<evidence type="ECO:0000256" key="6">
    <source>
        <dbReference type="ARBA" id="ARBA00041184"/>
    </source>
</evidence>
<feature type="compositionally biased region" description="Basic and acidic residues" evidence="7">
    <location>
        <begin position="21"/>
        <end position="33"/>
    </location>
</feature>
<evidence type="ECO:0000313" key="8">
    <source>
        <dbReference type="EMBL" id="WVN86603.1"/>
    </source>
</evidence>
<dbReference type="PANTHER" id="PTHR10920">
    <property type="entry name" value="RIBOSOMAL RNA METHYLTRANSFERASE"/>
    <property type="match status" value="1"/>
</dbReference>
<dbReference type="OrthoDB" id="20105at2759"/>
<feature type="region of interest" description="Disordered" evidence="7">
    <location>
        <begin position="19"/>
        <end position="38"/>
    </location>
</feature>
<sequence>MQLSAVLSKGSASSSRWLARQSRDPYVRQRNKDTSNASRLSYRSRSSFKLISLAKSHPILTKNTRAVVDLGAAPGGWSQVAAHLLGLDRLKIQEEKPPKSRIWAIDLLPMEPTRNVQILQGDFLSSSVQETLRSMVGSPELGGGVDAVLSDMMAPMTGNRTRDVNLSLELCAAATVFARGVLKKAEEGKEVKLVKGKKEYPGGSLVIKFFAHPDLDDFKKKELDPWFSKVVVEKPKESRSESSEAYWSHLVILPSDFVTKHLLLQATSNCSYSDNLERMRLVGQIRWSGAKAGYLSIPGGLV</sequence>
<accession>A0A1E3IGT2</accession>
<evidence type="ECO:0000256" key="1">
    <source>
        <dbReference type="ARBA" id="ARBA00009258"/>
    </source>
</evidence>
<keyword evidence="5" id="KW-0949">S-adenosyl-L-methionine</keyword>
<evidence type="ECO:0000313" key="9">
    <source>
        <dbReference type="Proteomes" id="UP000094043"/>
    </source>
</evidence>
<dbReference type="Gene3D" id="3.40.50.150">
    <property type="entry name" value="Vaccinia Virus protein VP39"/>
    <property type="match status" value="1"/>
</dbReference>
<protein>
    <recommendedName>
        <fullName evidence="6">rRNA methyltransferase 2, mitochondrial</fullName>
    </recommendedName>
</protein>
<dbReference type="PANTHER" id="PTHR10920:SF18">
    <property type="entry name" value="RRNA METHYLTRANSFERASE 2, MITOCHONDRIAL"/>
    <property type="match status" value="1"/>
</dbReference>
<dbReference type="GeneID" id="91085984"/>
<dbReference type="InterPro" id="IPR050082">
    <property type="entry name" value="RNA_methyltr_RlmE"/>
</dbReference>
<dbReference type="SUPFAM" id="SSF53335">
    <property type="entry name" value="S-adenosyl-L-methionine-dependent methyltransferases"/>
    <property type="match status" value="1"/>
</dbReference>
<dbReference type="KEGG" id="cdep:91085984"/>
<gene>
    <name evidence="8" type="ORF">L203_101771</name>
</gene>